<dbReference type="InterPro" id="IPR008775">
    <property type="entry name" value="Phytyl_CoA_dOase-like"/>
</dbReference>
<organism evidence="1">
    <name type="scientific">freshwater sediment metagenome</name>
    <dbReference type="NCBI Taxonomy" id="556182"/>
    <lineage>
        <taxon>unclassified sequences</taxon>
        <taxon>metagenomes</taxon>
        <taxon>ecological metagenomes</taxon>
    </lineage>
</organism>
<reference evidence="1" key="1">
    <citation type="submission" date="2023-07" db="EMBL/GenBank/DDBJ databases">
        <authorList>
            <person name="Pelsma A.J. K."/>
        </authorList>
    </citation>
    <scope>NUCLEOTIDE SEQUENCE</scope>
</reference>
<evidence type="ECO:0000313" key="1">
    <source>
        <dbReference type="EMBL" id="CAJ0888635.1"/>
    </source>
</evidence>
<gene>
    <name evidence="1" type="ORF">AMST5_03894</name>
</gene>
<dbReference type="Pfam" id="PF05721">
    <property type="entry name" value="PhyH"/>
    <property type="match status" value="1"/>
</dbReference>
<dbReference type="EMBL" id="OY288114">
    <property type="protein sequence ID" value="CAJ0888635.1"/>
    <property type="molecule type" value="Genomic_DNA"/>
</dbReference>
<sequence length="558" mass="63115">MVAPQATHAFEAPGKLKRVQAGSGEFRFAFPDIGELLLIVKAKHRSRLRATIINDGLAETSMTVSQDSLSDSRTLCTSCGICCKGYVFNYGSIEKEELEPLAATSVNVYRHADDFNFSLPCPALAENRCTVYASRPKTCAEFQCTLLKKLTRKQIALDAAMGIVDQFRQVLRQLQQDDLYREISSSSILTSRNLDEINKLILKTDDPLLRKRYGKTSLLLHLAQRLISAHFGHEINPLFDKEEAAETLNSFRPQRRAEPTGKAPEPDQVTLRDALDTKFWQSLAPDFNVCSPPSFKEIEQCDFTERKLEEARHRLTIEGYFQARCKWMADSDRMAEFAGQLSHMGLPSVFAFVYDEFWLPTLQLHPLLRSLLSEDYVMLPDFWVWNVDPAKGGAGWKPHRDKGRVSLNEDGSPKSLTVWIPLTEATPLNGCMYIVPAHLDPTYNTERENSRQFDYASIRALPAGPGDFLVWNQAVFHWGGKSSPAATDPRISMALEFQRADVPAFNTPLIPPLSPPPFEARLRLIAKQILQYQHMYQLDGKMLKLAQELEREFTPAES</sequence>
<name>A0AA48RF39_9ZZZZ</name>
<dbReference type="InterPro" id="IPR005358">
    <property type="entry name" value="Puta_zinc/iron-chelating_dom"/>
</dbReference>
<protein>
    <submittedName>
        <fullName evidence="1">Uncharacterized protein</fullName>
    </submittedName>
</protein>
<dbReference type="Gene3D" id="2.60.120.620">
    <property type="entry name" value="q2cbj1_9rhob like domain"/>
    <property type="match status" value="1"/>
</dbReference>
<dbReference type="SUPFAM" id="SSF51197">
    <property type="entry name" value="Clavaminate synthase-like"/>
    <property type="match status" value="1"/>
</dbReference>
<dbReference type="AlphaFoldDB" id="A0AA48RF39"/>
<proteinExistence type="predicted"/>
<dbReference type="Pfam" id="PF03692">
    <property type="entry name" value="CxxCxxCC"/>
    <property type="match status" value="1"/>
</dbReference>
<accession>A0AA48RF39</accession>